<keyword evidence="2" id="KW-1185">Reference proteome</keyword>
<protein>
    <submittedName>
        <fullName evidence="1">Unnamed protein product</fullName>
    </submittedName>
</protein>
<name>A0A9W6Y0E2_9STRA</name>
<accession>A0A9W6Y0E2</accession>
<comment type="caution">
    <text evidence="1">The sequence shown here is derived from an EMBL/GenBank/DDBJ whole genome shotgun (WGS) entry which is preliminary data.</text>
</comment>
<gene>
    <name evidence="1" type="ORF">Pfra01_001953300</name>
</gene>
<evidence type="ECO:0000313" key="2">
    <source>
        <dbReference type="Proteomes" id="UP001165121"/>
    </source>
</evidence>
<dbReference type="Proteomes" id="UP001165121">
    <property type="component" value="Unassembled WGS sequence"/>
</dbReference>
<proteinExistence type="predicted"/>
<dbReference type="AlphaFoldDB" id="A0A9W6Y0E2"/>
<dbReference type="EMBL" id="BSXT01002526">
    <property type="protein sequence ID" value="GMF49420.1"/>
    <property type="molecule type" value="Genomic_DNA"/>
</dbReference>
<organism evidence="1 2">
    <name type="scientific">Phytophthora fragariaefolia</name>
    <dbReference type="NCBI Taxonomy" id="1490495"/>
    <lineage>
        <taxon>Eukaryota</taxon>
        <taxon>Sar</taxon>
        <taxon>Stramenopiles</taxon>
        <taxon>Oomycota</taxon>
        <taxon>Peronosporomycetes</taxon>
        <taxon>Peronosporales</taxon>
        <taxon>Peronosporaceae</taxon>
        <taxon>Phytophthora</taxon>
    </lineage>
</organism>
<evidence type="ECO:0000313" key="1">
    <source>
        <dbReference type="EMBL" id="GMF49420.1"/>
    </source>
</evidence>
<reference evidence="1" key="1">
    <citation type="submission" date="2023-04" db="EMBL/GenBank/DDBJ databases">
        <title>Phytophthora fragariaefolia NBRC 109709.</title>
        <authorList>
            <person name="Ichikawa N."/>
            <person name="Sato H."/>
            <person name="Tonouchi N."/>
        </authorList>
    </citation>
    <scope>NUCLEOTIDE SEQUENCE</scope>
    <source>
        <strain evidence="1">NBRC 109709</strain>
    </source>
</reference>
<sequence>MMAVTTLPLDGAVTSIMTHSEEAPELDTLQQHVAQVQQDSAKLLAVMRAPVAIETREVASESDGKGFRAETAVTKRPEAVRANTATSNKK</sequence>